<organism evidence="1 2">
    <name type="scientific">Guyanagaster necrorhizus</name>
    <dbReference type="NCBI Taxonomy" id="856835"/>
    <lineage>
        <taxon>Eukaryota</taxon>
        <taxon>Fungi</taxon>
        <taxon>Dikarya</taxon>
        <taxon>Basidiomycota</taxon>
        <taxon>Agaricomycotina</taxon>
        <taxon>Agaricomycetes</taxon>
        <taxon>Agaricomycetidae</taxon>
        <taxon>Agaricales</taxon>
        <taxon>Marasmiineae</taxon>
        <taxon>Physalacriaceae</taxon>
        <taxon>Guyanagaster</taxon>
    </lineage>
</organism>
<dbReference type="AlphaFoldDB" id="A0A9P7VQJ8"/>
<name>A0A9P7VQJ8_9AGAR</name>
<dbReference type="GeneID" id="66112806"/>
<keyword evidence="2" id="KW-1185">Reference proteome</keyword>
<sequence>MSYADASINMTVHNGTKFCGAMILHKAPMSTLRFLVGQVAPPYEDPSLSLSTFSPHPCIVGPAITIITSEAPSIYGFTPLHEDAVKERNGSLNGFERRWAAYSVQCSSVTVPRSKGEPKEGEDGTLYVEQAVFYKCAVAAKEMNYVEYRRDTYGDDRPPSDFTGPLSARTWVGCFTSIRRLPYKRRGLNPIVS</sequence>
<reference evidence="1" key="1">
    <citation type="submission" date="2020-11" db="EMBL/GenBank/DDBJ databases">
        <title>Adaptations for nitrogen fixation in a non-lichenized fungal sporocarp promotes dispersal by wood-feeding termites.</title>
        <authorList>
            <consortium name="DOE Joint Genome Institute"/>
            <person name="Koch R.A."/>
            <person name="Yoon G."/>
            <person name="Arayal U."/>
            <person name="Lail K."/>
            <person name="Amirebrahimi M."/>
            <person name="Labutti K."/>
            <person name="Lipzen A."/>
            <person name="Riley R."/>
            <person name="Barry K."/>
            <person name="Henrissat B."/>
            <person name="Grigoriev I.V."/>
            <person name="Herr J.R."/>
            <person name="Aime M.C."/>
        </authorList>
    </citation>
    <scope>NUCLEOTIDE SEQUENCE</scope>
    <source>
        <strain evidence="1">MCA 3950</strain>
    </source>
</reference>
<protein>
    <submittedName>
        <fullName evidence="1">Uncharacterized protein</fullName>
    </submittedName>
</protein>
<proteinExistence type="predicted"/>
<gene>
    <name evidence="1" type="ORF">BT62DRAFT_995142</name>
</gene>
<evidence type="ECO:0000313" key="2">
    <source>
        <dbReference type="Proteomes" id="UP000812287"/>
    </source>
</evidence>
<dbReference type="RefSeq" id="XP_043038115.1">
    <property type="nucleotide sequence ID" value="XM_043190509.1"/>
</dbReference>
<dbReference type="Proteomes" id="UP000812287">
    <property type="component" value="Unassembled WGS sequence"/>
</dbReference>
<dbReference type="EMBL" id="MU250539">
    <property type="protein sequence ID" value="KAG7444615.1"/>
    <property type="molecule type" value="Genomic_DNA"/>
</dbReference>
<comment type="caution">
    <text evidence="1">The sequence shown here is derived from an EMBL/GenBank/DDBJ whole genome shotgun (WGS) entry which is preliminary data.</text>
</comment>
<evidence type="ECO:0000313" key="1">
    <source>
        <dbReference type="EMBL" id="KAG7444615.1"/>
    </source>
</evidence>
<accession>A0A9P7VQJ8</accession>